<evidence type="ECO:0000256" key="2">
    <source>
        <dbReference type="ARBA" id="ARBA00023163"/>
    </source>
</evidence>
<dbReference type="Pfam" id="PF12833">
    <property type="entry name" value="HTH_18"/>
    <property type="match status" value="1"/>
</dbReference>
<dbReference type="Pfam" id="PF06719">
    <property type="entry name" value="AraC_N"/>
    <property type="match status" value="1"/>
</dbReference>
<proteinExistence type="predicted"/>
<dbReference type="Gene3D" id="1.10.10.60">
    <property type="entry name" value="Homeodomain-like"/>
    <property type="match status" value="2"/>
</dbReference>
<evidence type="ECO:0000313" key="5">
    <source>
        <dbReference type="Proteomes" id="UP000571817"/>
    </source>
</evidence>
<evidence type="ECO:0000256" key="1">
    <source>
        <dbReference type="ARBA" id="ARBA00023015"/>
    </source>
</evidence>
<dbReference type="InterPro" id="IPR009057">
    <property type="entry name" value="Homeodomain-like_sf"/>
</dbReference>
<evidence type="ECO:0000259" key="3">
    <source>
        <dbReference type="PROSITE" id="PS01124"/>
    </source>
</evidence>
<keyword evidence="5" id="KW-1185">Reference proteome</keyword>
<dbReference type="InterPro" id="IPR018060">
    <property type="entry name" value="HTH_AraC"/>
</dbReference>
<dbReference type="PANTHER" id="PTHR43436:SF1">
    <property type="entry name" value="TRANSCRIPTIONAL REGULATORY PROTEIN"/>
    <property type="match status" value="1"/>
</dbReference>
<dbReference type="SMART" id="SM00342">
    <property type="entry name" value="HTH_ARAC"/>
    <property type="match status" value="1"/>
</dbReference>
<keyword evidence="2" id="KW-0804">Transcription</keyword>
<dbReference type="SUPFAM" id="SSF46689">
    <property type="entry name" value="Homeodomain-like"/>
    <property type="match status" value="2"/>
</dbReference>
<dbReference type="PANTHER" id="PTHR43436">
    <property type="entry name" value="ARAC-FAMILY TRANSCRIPTIONAL REGULATOR"/>
    <property type="match status" value="1"/>
</dbReference>
<dbReference type="GO" id="GO:0043565">
    <property type="term" value="F:sequence-specific DNA binding"/>
    <property type="evidence" value="ECO:0007669"/>
    <property type="project" value="InterPro"/>
</dbReference>
<comment type="caution">
    <text evidence="4">The sequence shown here is derived from an EMBL/GenBank/DDBJ whole genome shotgun (WGS) entry which is preliminary data.</text>
</comment>
<gene>
    <name evidence="4" type="ORF">HNR15_000143</name>
</gene>
<dbReference type="PROSITE" id="PS01124">
    <property type="entry name" value="HTH_ARAC_FAMILY_2"/>
    <property type="match status" value="1"/>
</dbReference>
<protein>
    <submittedName>
        <fullName evidence="4">AraC-like DNA-binding protein</fullName>
    </submittedName>
</protein>
<keyword evidence="4" id="KW-0238">DNA-binding</keyword>
<sequence length="281" mass="30670">MSLDRLDDLISRHAGGHLSTAVPRQILVREDRCVEGAALDYDTMLCVVTRGTKRTEVGGRSRAVERGEMLVSLVELPLTATFSSPYRSVCLLIDPEAVADVAPRTTQRLQSSDAGFTSASAGAPLLDALTRWVGLLDEPDAIGVLAPRYEEEVLYRVLTGPLGGVLLQAGQTGVLRRIRIAVRYLLDHYADDVAPQDLATMVAMSPSSFNRQFRAVTGMSPKQYQKHVRLERARRLLAQGAYTAQGAAAQVGYVSASHFNRDYVRHFGSTPRAHARITHGS</sequence>
<dbReference type="AlphaFoldDB" id="A0A853DES1"/>
<feature type="domain" description="HTH araC/xylS-type" evidence="3">
    <location>
        <begin position="179"/>
        <end position="277"/>
    </location>
</feature>
<organism evidence="4 5">
    <name type="scientific">Allobranchiibius huperziae</name>
    <dbReference type="NCBI Taxonomy" id="1874116"/>
    <lineage>
        <taxon>Bacteria</taxon>
        <taxon>Bacillati</taxon>
        <taxon>Actinomycetota</taxon>
        <taxon>Actinomycetes</taxon>
        <taxon>Micrococcales</taxon>
        <taxon>Dermacoccaceae</taxon>
        <taxon>Allobranchiibius</taxon>
    </lineage>
</organism>
<reference evidence="4 5" key="1">
    <citation type="submission" date="2020-07" db="EMBL/GenBank/DDBJ databases">
        <title>Sequencing the genomes of 1000 actinobacteria strains.</title>
        <authorList>
            <person name="Klenk H.-P."/>
        </authorList>
    </citation>
    <scope>NUCLEOTIDE SEQUENCE [LARGE SCALE GENOMIC DNA]</scope>
    <source>
        <strain evidence="4 5">DSM 29531</strain>
    </source>
</reference>
<dbReference type="InterPro" id="IPR009594">
    <property type="entry name" value="Tscrpt_reg_HTH_AraC_N"/>
</dbReference>
<dbReference type="Proteomes" id="UP000571817">
    <property type="component" value="Unassembled WGS sequence"/>
</dbReference>
<evidence type="ECO:0000313" key="4">
    <source>
        <dbReference type="EMBL" id="NYJ73180.1"/>
    </source>
</evidence>
<dbReference type="RefSeq" id="WP_179478278.1">
    <property type="nucleotide sequence ID" value="NZ_JACCFW010000001.1"/>
</dbReference>
<name>A0A853DES1_9MICO</name>
<accession>A0A853DES1</accession>
<dbReference type="EMBL" id="JACCFW010000001">
    <property type="protein sequence ID" value="NYJ73180.1"/>
    <property type="molecule type" value="Genomic_DNA"/>
</dbReference>
<dbReference type="GO" id="GO:0003700">
    <property type="term" value="F:DNA-binding transcription factor activity"/>
    <property type="evidence" value="ECO:0007669"/>
    <property type="project" value="InterPro"/>
</dbReference>
<keyword evidence="1" id="KW-0805">Transcription regulation</keyword>